<dbReference type="EMBL" id="JAPUUL010000566">
    <property type="protein sequence ID" value="KAJ8130157.1"/>
    <property type="molecule type" value="Genomic_DNA"/>
</dbReference>
<keyword evidence="2" id="KW-1185">Reference proteome</keyword>
<protein>
    <submittedName>
        <fullName evidence="1">Uncharacterized protein</fullName>
    </submittedName>
</protein>
<reference evidence="1" key="1">
    <citation type="submission" date="2022-12" db="EMBL/GenBank/DDBJ databases">
        <title>Genome Sequence of Lasiodiplodia mahajangana.</title>
        <authorList>
            <person name="Buettner E."/>
        </authorList>
    </citation>
    <scope>NUCLEOTIDE SEQUENCE</scope>
    <source>
        <strain evidence="1">VT137</strain>
    </source>
</reference>
<evidence type="ECO:0000313" key="1">
    <source>
        <dbReference type="EMBL" id="KAJ8130157.1"/>
    </source>
</evidence>
<organism evidence="1 2">
    <name type="scientific">Lasiodiplodia mahajangana</name>
    <dbReference type="NCBI Taxonomy" id="1108764"/>
    <lineage>
        <taxon>Eukaryota</taxon>
        <taxon>Fungi</taxon>
        <taxon>Dikarya</taxon>
        <taxon>Ascomycota</taxon>
        <taxon>Pezizomycotina</taxon>
        <taxon>Dothideomycetes</taxon>
        <taxon>Dothideomycetes incertae sedis</taxon>
        <taxon>Botryosphaeriales</taxon>
        <taxon>Botryosphaeriaceae</taxon>
        <taxon>Lasiodiplodia</taxon>
    </lineage>
</organism>
<accession>A0ACC2JS31</accession>
<gene>
    <name evidence="1" type="ORF">O1611_g3473</name>
</gene>
<name>A0ACC2JS31_9PEZI</name>
<proteinExistence type="predicted"/>
<sequence length="711" mass="81081">MSFTGAIPDDTFPPYGSGPGNIPNLLQTNFQLFTCPPLPNIRLPENYTGGDVFIQTFFEGPATCQCCKNWVEKEPNEIPPEVKKKYAGAAIVLYKSKDHTSSTLGGLKRYNVQTVDIQSPVIQSIIAPILAEMNVYYQPHHFAVQAPFKELFFGHSQILDLYEGLEEESEAKVHLKLLIEVMDSLFKDLSYKMKTFQDSGVIESTCLWAIFPRRMIVYSCIDGLDRALEVLSMDSWTLRCRHVEYDGSNFGYAQVTIVLEFFTGTRHVRELKAYPFSFHSDADELREKLFKRGQKALRFQDMSLCTNVENVSVSRQVEYDSDDSDDSDEGQSRHKSHKVHVGGRVVVDSFQARRSGFHSIYMTRLEVAKNPKAKDKANPMSTEMIPEFIYGRRPSIREQKETYEIMRSNRLWLMLMDARLPCYHLKEKLWAWLSIDSLEPTTWNDCAFDQLVLSPGSKELISSFVETHKSTIQLSADVVQGKGRGLVILLSGPTGTGKTLTVESTDKTRRPLYHLQAGELGSNPLSIRKKLRHAFELCEEWDGILLLDEADALIRSRKQDSTCEDLCCVLLATLEYYSGIMFLTTNLSEDMDNAIGSRLDIHLEYPSLSFDTRLQLWENFLLHPQNASDMDERPNVSVTSEQFRDLASWEVNGRDIKHAVKNATKWCFIRRSPITREELEVGLRVTAPRCKREETGFALSGTSLKRKRTNQ</sequence>
<comment type="caution">
    <text evidence="1">The sequence shown here is derived from an EMBL/GenBank/DDBJ whole genome shotgun (WGS) entry which is preliminary data.</text>
</comment>
<dbReference type="Proteomes" id="UP001153332">
    <property type="component" value="Unassembled WGS sequence"/>
</dbReference>
<evidence type="ECO:0000313" key="2">
    <source>
        <dbReference type="Proteomes" id="UP001153332"/>
    </source>
</evidence>